<comment type="caution">
    <text evidence="2">The sequence shown here is derived from an EMBL/GenBank/DDBJ whole genome shotgun (WGS) entry which is preliminary data.</text>
</comment>
<dbReference type="EMBL" id="WHWC01000004">
    <property type="protein sequence ID" value="KAG8384284.1"/>
    <property type="molecule type" value="Genomic_DNA"/>
</dbReference>
<dbReference type="Proteomes" id="UP000826271">
    <property type="component" value="Unassembled WGS sequence"/>
</dbReference>
<keyword evidence="3" id="KW-1185">Reference proteome</keyword>
<evidence type="ECO:0000256" key="1">
    <source>
        <dbReference type="SAM" id="Coils"/>
    </source>
</evidence>
<gene>
    <name evidence="2" type="ORF">BUALT_Bualt04G0102400</name>
</gene>
<name>A0AAV6XMT9_9LAMI</name>
<sequence length="89" mass="10363">MDPKHSGDMLKHLEKQNELLMDAYRSMSHELQRLQVEEEMLMRKYYEFMEAQGLVEKNKCNTNITKDKEAGEAGALVVVNNEESDEEVN</sequence>
<keyword evidence="1" id="KW-0175">Coiled coil</keyword>
<reference evidence="2" key="1">
    <citation type="submission" date="2019-10" db="EMBL/GenBank/DDBJ databases">
        <authorList>
            <person name="Zhang R."/>
            <person name="Pan Y."/>
            <person name="Wang J."/>
            <person name="Ma R."/>
            <person name="Yu S."/>
        </authorList>
    </citation>
    <scope>NUCLEOTIDE SEQUENCE</scope>
    <source>
        <strain evidence="2">LA-IB0</strain>
        <tissue evidence="2">Leaf</tissue>
    </source>
</reference>
<evidence type="ECO:0000313" key="3">
    <source>
        <dbReference type="Proteomes" id="UP000826271"/>
    </source>
</evidence>
<dbReference type="PANTHER" id="PTHR37718:SF2">
    <property type="entry name" value="OS03G0205150 PROTEIN"/>
    <property type="match status" value="1"/>
</dbReference>
<proteinExistence type="predicted"/>
<evidence type="ECO:0000313" key="2">
    <source>
        <dbReference type="EMBL" id="KAG8384284.1"/>
    </source>
</evidence>
<accession>A0AAV6XMT9</accession>
<organism evidence="2 3">
    <name type="scientific">Buddleja alternifolia</name>
    <dbReference type="NCBI Taxonomy" id="168488"/>
    <lineage>
        <taxon>Eukaryota</taxon>
        <taxon>Viridiplantae</taxon>
        <taxon>Streptophyta</taxon>
        <taxon>Embryophyta</taxon>
        <taxon>Tracheophyta</taxon>
        <taxon>Spermatophyta</taxon>
        <taxon>Magnoliopsida</taxon>
        <taxon>eudicotyledons</taxon>
        <taxon>Gunneridae</taxon>
        <taxon>Pentapetalae</taxon>
        <taxon>asterids</taxon>
        <taxon>lamiids</taxon>
        <taxon>Lamiales</taxon>
        <taxon>Scrophulariaceae</taxon>
        <taxon>Buddlejeae</taxon>
        <taxon>Buddleja</taxon>
    </lineage>
</organism>
<dbReference type="PANTHER" id="PTHR37718">
    <property type="entry name" value="BNAC03G61340D PROTEIN"/>
    <property type="match status" value="1"/>
</dbReference>
<feature type="coiled-coil region" evidence="1">
    <location>
        <begin position="10"/>
        <end position="44"/>
    </location>
</feature>
<dbReference type="AlphaFoldDB" id="A0AAV6XMT9"/>
<protein>
    <submittedName>
        <fullName evidence="2">Uncharacterized protein</fullName>
    </submittedName>
</protein>